<feature type="transmembrane region" description="Helical" evidence="7">
    <location>
        <begin position="393"/>
        <end position="414"/>
    </location>
</feature>
<protein>
    <submittedName>
        <fullName evidence="10">Facilitated trehalose transporter Tret1-like</fullName>
    </submittedName>
</protein>
<dbReference type="PROSITE" id="PS00216">
    <property type="entry name" value="SUGAR_TRANSPORT_1"/>
    <property type="match status" value="1"/>
</dbReference>
<keyword evidence="2" id="KW-1003">Cell membrane</keyword>
<dbReference type="PANTHER" id="PTHR48021">
    <property type="match status" value="1"/>
</dbReference>
<evidence type="ECO:0000256" key="3">
    <source>
        <dbReference type="ARBA" id="ARBA00022692"/>
    </source>
</evidence>
<keyword evidence="5 7" id="KW-0472">Membrane</keyword>
<feature type="transmembrane region" description="Helical" evidence="7">
    <location>
        <begin position="94"/>
        <end position="113"/>
    </location>
</feature>
<feature type="transmembrane region" description="Helical" evidence="7">
    <location>
        <begin position="324"/>
        <end position="345"/>
    </location>
</feature>
<feature type="transmembrane region" description="Helical" evidence="7">
    <location>
        <begin position="426"/>
        <end position="445"/>
    </location>
</feature>
<feature type="domain" description="Major facilitator superfamily (MFS) profile" evidence="8">
    <location>
        <begin position="20"/>
        <end position="449"/>
    </location>
</feature>
<feature type="transmembrane region" description="Helical" evidence="7">
    <location>
        <begin position="300"/>
        <end position="317"/>
    </location>
</feature>
<dbReference type="InterPro" id="IPR036259">
    <property type="entry name" value="MFS_trans_sf"/>
</dbReference>
<dbReference type="PROSITE" id="PS50850">
    <property type="entry name" value="MFS"/>
    <property type="match status" value="1"/>
</dbReference>
<dbReference type="InterPro" id="IPR005829">
    <property type="entry name" value="Sugar_transporter_CS"/>
</dbReference>
<evidence type="ECO:0000313" key="10">
    <source>
        <dbReference type="RefSeq" id="XP_017771111.1"/>
    </source>
</evidence>
<organism evidence="9 10">
    <name type="scientific">Nicrophorus vespilloides</name>
    <name type="common">Boreal carrion beetle</name>
    <dbReference type="NCBI Taxonomy" id="110193"/>
    <lineage>
        <taxon>Eukaryota</taxon>
        <taxon>Metazoa</taxon>
        <taxon>Ecdysozoa</taxon>
        <taxon>Arthropoda</taxon>
        <taxon>Hexapoda</taxon>
        <taxon>Insecta</taxon>
        <taxon>Pterygota</taxon>
        <taxon>Neoptera</taxon>
        <taxon>Endopterygota</taxon>
        <taxon>Coleoptera</taxon>
        <taxon>Polyphaga</taxon>
        <taxon>Staphyliniformia</taxon>
        <taxon>Silphidae</taxon>
        <taxon>Nicrophorinae</taxon>
        <taxon>Nicrophorus</taxon>
    </lineage>
</organism>
<evidence type="ECO:0000256" key="6">
    <source>
        <dbReference type="ARBA" id="ARBA00023180"/>
    </source>
</evidence>
<feature type="transmembrane region" description="Helical" evidence="7">
    <location>
        <begin position="187"/>
        <end position="205"/>
    </location>
</feature>
<dbReference type="Proteomes" id="UP000695000">
    <property type="component" value="Unplaced"/>
</dbReference>
<dbReference type="PRINTS" id="PR00171">
    <property type="entry name" value="SUGRTRNSPORT"/>
</dbReference>
<name>A0ABM1M961_NICVS</name>
<evidence type="ECO:0000256" key="4">
    <source>
        <dbReference type="ARBA" id="ARBA00022989"/>
    </source>
</evidence>
<evidence type="ECO:0000259" key="8">
    <source>
        <dbReference type="PROSITE" id="PS50850"/>
    </source>
</evidence>
<feature type="transmembrane region" description="Helical" evidence="7">
    <location>
        <begin position="63"/>
        <end position="82"/>
    </location>
</feature>
<dbReference type="SUPFAM" id="SSF103473">
    <property type="entry name" value="MFS general substrate transporter"/>
    <property type="match status" value="1"/>
</dbReference>
<keyword evidence="4 7" id="KW-1133">Transmembrane helix</keyword>
<evidence type="ECO:0000256" key="5">
    <source>
        <dbReference type="ARBA" id="ARBA00023136"/>
    </source>
</evidence>
<dbReference type="RefSeq" id="XP_017771111.1">
    <property type="nucleotide sequence ID" value="XM_017915622.1"/>
</dbReference>
<dbReference type="Pfam" id="PF00083">
    <property type="entry name" value="Sugar_tr"/>
    <property type="match status" value="1"/>
</dbReference>
<evidence type="ECO:0000256" key="1">
    <source>
        <dbReference type="ARBA" id="ARBA00004651"/>
    </source>
</evidence>
<dbReference type="InterPro" id="IPR003663">
    <property type="entry name" value="Sugar/inositol_transpt"/>
</dbReference>
<accession>A0ABM1M961</accession>
<proteinExistence type="predicted"/>
<sequence>MKFIAKSISKVVSQETRIPYQYIATFTGSIVVVSTGMLFGWATPSLPQLLSPDSPIPLSDSDGSWLAVMPCIGAVVGCLAAARIVDKIGRKTTMLLVSPIYFVSWMMIAYSQSIAVYNWARLLSGISDGIALTAFPMYLGEISDSKIRGLLASSIPVNTVVGFMVVSMIGSCLSIKLTALVSSTLPILHFVLFSFMPESPYFLLMKGKPKESKEMLIKLRGYTDVDEELKRLEKAVEEENNLETNIWDLFTVRSNRAAVYIVVCLRGLQQLCGPMAIMFYTTIIFNESGNSLSAATSTNIYFALQVICAIICSFLVDKVGRRPLLALSALGSCLALAVEGSYFYVRDYTSIDVTNFSWIPIAALLSYNIIFNLGIGTIPVMMLSELFPTNVKAFALCLADIYFGVVVIFVSKFFQIMKDSFGMHVPFLAFSFFSAIGLIYIIFCIPETKGKTLEEIQDYFKGRVNKKDIQTHL</sequence>
<evidence type="ECO:0000256" key="7">
    <source>
        <dbReference type="SAM" id="Phobius"/>
    </source>
</evidence>
<reference evidence="10" key="1">
    <citation type="submission" date="2025-08" db="UniProtKB">
        <authorList>
            <consortium name="RefSeq"/>
        </authorList>
    </citation>
    <scope>IDENTIFICATION</scope>
    <source>
        <tissue evidence="10">Whole Larva</tissue>
    </source>
</reference>
<keyword evidence="9" id="KW-1185">Reference proteome</keyword>
<keyword evidence="6" id="KW-0325">Glycoprotein</keyword>
<dbReference type="PROSITE" id="PS00217">
    <property type="entry name" value="SUGAR_TRANSPORT_2"/>
    <property type="match status" value="1"/>
</dbReference>
<evidence type="ECO:0000256" key="2">
    <source>
        <dbReference type="ARBA" id="ARBA00022475"/>
    </source>
</evidence>
<dbReference type="InterPro" id="IPR005828">
    <property type="entry name" value="MFS_sugar_transport-like"/>
</dbReference>
<dbReference type="CDD" id="cd17358">
    <property type="entry name" value="MFS_GLUT6_8_Class3_like"/>
    <property type="match status" value="1"/>
</dbReference>
<dbReference type="GeneID" id="108558639"/>
<keyword evidence="3 7" id="KW-0812">Transmembrane</keyword>
<dbReference type="InterPro" id="IPR044775">
    <property type="entry name" value="MFS_ERD6/Tret1-like"/>
</dbReference>
<feature type="transmembrane region" description="Helical" evidence="7">
    <location>
        <begin position="20"/>
        <end position="43"/>
    </location>
</feature>
<dbReference type="InterPro" id="IPR050549">
    <property type="entry name" value="MFS_Trehalose_Transporter"/>
</dbReference>
<feature type="transmembrane region" description="Helical" evidence="7">
    <location>
        <begin position="257"/>
        <end position="280"/>
    </location>
</feature>
<dbReference type="PANTHER" id="PTHR48021:SF46">
    <property type="entry name" value="MAJOR FACILITATOR SUPERFAMILY (MFS) PROFILE DOMAIN-CONTAINING PROTEIN"/>
    <property type="match status" value="1"/>
</dbReference>
<dbReference type="InterPro" id="IPR020846">
    <property type="entry name" value="MFS_dom"/>
</dbReference>
<feature type="transmembrane region" description="Helical" evidence="7">
    <location>
        <begin position="160"/>
        <end position="181"/>
    </location>
</feature>
<dbReference type="Gene3D" id="1.20.1250.20">
    <property type="entry name" value="MFS general substrate transporter like domains"/>
    <property type="match status" value="1"/>
</dbReference>
<feature type="transmembrane region" description="Helical" evidence="7">
    <location>
        <begin position="119"/>
        <end position="139"/>
    </location>
</feature>
<evidence type="ECO:0000313" key="9">
    <source>
        <dbReference type="Proteomes" id="UP000695000"/>
    </source>
</evidence>
<feature type="transmembrane region" description="Helical" evidence="7">
    <location>
        <begin position="357"/>
        <end position="381"/>
    </location>
</feature>
<comment type="subcellular location">
    <subcellularLocation>
        <location evidence="1">Cell membrane</location>
        <topology evidence="1">Multi-pass membrane protein</topology>
    </subcellularLocation>
</comment>
<gene>
    <name evidence="10" type="primary">LOC108558639</name>
</gene>